<keyword evidence="1" id="KW-0812">Transmembrane</keyword>
<feature type="transmembrane region" description="Helical" evidence="1">
    <location>
        <begin position="50"/>
        <end position="75"/>
    </location>
</feature>
<evidence type="ECO:0000313" key="3">
    <source>
        <dbReference type="Proteomes" id="UP000295221"/>
    </source>
</evidence>
<evidence type="ECO:0000313" key="2">
    <source>
        <dbReference type="EMBL" id="TCO08401.1"/>
    </source>
</evidence>
<reference evidence="2 3" key="1">
    <citation type="submission" date="2019-03" db="EMBL/GenBank/DDBJ databases">
        <title>Genomic Encyclopedia of Type Strains, Phase IV (KMG-IV): sequencing the most valuable type-strain genomes for metagenomic binning, comparative biology and taxonomic classification.</title>
        <authorList>
            <person name="Goeker M."/>
        </authorList>
    </citation>
    <scope>NUCLEOTIDE SEQUENCE [LARGE SCALE GENOMIC DNA]</scope>
    <source>
        <strain evidence="2 3">DSM 24179</strain>
    </source>
</reference>
<evidence type="ECO:0000256" key="1">
    <source>
        <dbReference type="SAM" id="Phobius"/>
    </source>
</evidence>
<name>A0A4R2GLN3_9BACT</name>
<dbReference type="AlphaFoldDB" id="A0A4R2GLN3"/>
<dbReference type="OrthoDB" id="1117346at2"/>
<feature type="transmembrane region" description="Helical" evidence="1">
    <location>
        <begin position="308"/>
        <end position="326"/>
    </location>
</feature>
<sequence length="327" mass="37216">MLLRTFHNNSIPAFVLIPLTILGFWMRFFFTDMVHITALDNPSMPLWDSIIYPYLGQSQFTSGLTTFLLALLIGWSLSRMVSQYGLLSKQSMLPLLLYGLFTSVFLSVQRLNPVWFFVLFLTLGIERLFSGTGSKRPMAICFDAGFLAGIGSLFYAKGLIFFPILIVTMGILRLASFRSVVAAILGVLFPFVISITWFFLHDKSIEFLLLLKENLITNPGQYNHTIFSQMYMSVIILFLGLSIIATFSYMPMQKVIVRRYLRVFVWILLLTGATVLTPFFSMEMIPLAAAGSAVTMAFWLDKMRKNRMKEMIFLLLIVVTISAQLFL</sequence>
<dbReference type="EMBL" id="SLWK01000005">
    <property type="protein sequence ID" value="TCO08401.1"/>
    <property type="molecule type" value="Genomic_DNA"/>
</dbReference>
<feature type="transmembrane region" description="Helical" evidence="1">
    <location>
        <begin position="12"/>
        <end position="30"/>
    </location>
</feature>
<keyword evidence="1" id="KW-1133">Transmembrane helix</keyword>
<gene>
    <name evidence="2" type="ORF">EV194_105206</name>
</gene>
<feature type="transmembrane region" description="Helical" evidence="1">
    <location>
        <begin position="230"/>
        <end position="249"/>
    </location>
</feature>
<protein>
    <recommendedName>
        <fullName evidence="4">Dolichyl-phosphate-mannose-protein mannosyltransferase</fullName>
    </recommendedName>
</protein>
<keyword evidence="3" id="KW-1185">Reference proteome</keyword>
<proteinExistence type="predicted"/>
<feature type="transmembrane region" description="Helical" evidence="1">
    <location>
        <begin position="285"/>
        <end position="301"/>
    </location>
</feature>
<keyword evidence="1" id="KW-0472">Membrane</keyword>
<feature type="transmembrane region" description="Helical" evidence="1">
    <location>
        <begin position="261"/>
        <end position="279"/>
    </location>
</feature>
<dbReference type="Proteomes" id="UP000295221">
    <property type="component" value="Unassembled WGS sequence"/>
</dbReference>
<accession>A0A4R2GLN3</accession>
<comment type="caution">
    <text evidence="2">The sequence shown here is derived from an EMBL/GenBank/DDBJ whole genome shotgun (WGS) entry which is preliminary data.</text>
</comment>
<feature type="transmembrane region" description="Helical" evidence="1">
    <location>
        <begin position="145"/>
        <end position="168"/>
    </location>
</feature>
<feature type="transmembrane region" description="Helical" evidence="1">
    <location>
        <begin position="95"/>
        <end position="125"/>
    </location>
</feature>
<dbReference type="RefSeq" id="WP_132433687.1">
    <property type="nucleotide sequence ID" value="NZ_SLWK01000005.1"/>
</dbReference>
<feature type="transmembrane region" description="Helical" evidence="1">
    <location>
        <begin position="180"/>
        <end position="200"/>
    </location>
</feature>
<evidence type="ECO:0008006" key="4">
    <source>
        <dbReference type="Google" id="ProtNLM"/>
    </source>
</evidence>
<organism evidence="2 3">
    <name type="scientific">Natronoflexus pectinivorans</name>
    <dbReference type="NCBI Taxonomy" id="682526"/>
    <lineage>
        <taxon>Bacteria</taxon>
        <taxon>Pseudomonadati</taxon>
        <taxon>Bacteroidota</taxon>
        <taxon>Bacteroidia</taxon>
        <taxon>Marinilabiliales</taxon>
        <taxon>Marinilabiliaceae</taxon>
        <taxon>Natronoflexus</taxon>
    </lineage>
</organism>